<reference evidence="2" key="1">
    <citation type="journal article" date="2020" name="Nat. Commun.">
        <title>Large-scale genome sequencing of mycorrhizal fungi provides insights into the early evolution of symbiotic traits.</title>
        <authorList>
            <person name="Miyauchi S."/>
            <person name="Kiss E."/>
            <person name="Kuo A."/>
            <person name="Drula E."/>
            <person name="Kohler A."/>
            <person name="Sanchez-Garcia M."/>
            <person name="Morin E."/>
            <person name="Andreopoulos B."/>
            <person name="Barry K.W."/>
            <person name="Bonito G."/>
            <person name="Buee M."/>
            <person name="Carver A."/>
            <person name="Chen C."/>
            <person name="Cichocki N."/>
            <person name="Clum A."/>
            <person name="Culley D."/>
            <person name="Crous P.W."/>
            <person name="Fauchery L."/>
            <person name="Girlanda M."/>
            <person name="Hayes R.D."/>
            <person name="Keri Z."/>
            <person name="LaButti K."/>
            <person name="Lipzen A."/>
            <person name="Lombard V."/>
            <person name="Magnuson J."/>
            <person name="Maillard F."/>
            <person name="Murat C."/>
            <person name="Nolan M."/>
            <person name="Ohm R.A."/>
            <person name="Pangilinan J."/>
            <person name="Pereira M.F."/>
            <person name="Perotto S."/>
            <person name="Peter M."/>
            <person name="Pfister S."/>
            <person name="Riley R."/>
            <person name="Sitrit Y."/>
            <person name="Stielow J.B."/>
            <person name="Szollosi G."/>
            <person name="Zifcakova L."/>
            <person name="Stursova M."/>
            <person name="Spatafora J.W."/>
            <person name="Tedersoo L."/>
            <person name="Vaario L.M."/>
            <person name="Yamada A."/>
            <person name="Yan M."/>
            <person name="Wang P."/>
            <person name="Xu J."/>
            <person name="Bruns T."/>
            <person name="Baldrian P."/>
            <person name="Vilgalys R."/>
            <person name="Dunand C."/>
            <person name="Henrissat B."/>
            <person name="Grigoriev I.V."/>
            <person name="Hibbett D."/>
            <person name="Nagy L.G."/>
            <person name="Martin F.M."/>
        </authorList>
    </citation>
    <scope>NUCLEOTIDE SEQUENCE</scope>
    <source>
        <strain evidence="2">UH-Tt-Lm1</strain>
    </source>
</reference>
<dbReference type="EMBL" id="WIUZ02000006">
    <property type="protein sequence ID" value="KAF9786111.1"/>
    <property type="molecule type" value="Genomic_DNA"/>
</dbReference>
<comment type="caution">
    <text evidence="2">The sequence shown here is derived from an EMBL/GenBank/DDBJ whole genome shotgun (WGS) entry which is preliminary data.</text>
</comment>
<dbReference type="AlphaFoldDB" id="A0A9P6L7K7"/>
<proteinExistence type="predicted"/>
<reference evidence="2" key="2">
    <citation type="submission" date="2020-11" db="EMBL/GenBank/DDBJ databases">
        <authorList>
            <consortium name="DOE Joint Genome Institute"/>
            <person name="Kuo A."/>
            <person name="Miyauchi S."/>
            <person name="Kiss E."/>
            <person name="Drula E."/>
            <person name="Kohler A."/>
            <person name="Sanchez-Garcia M."/>
            <person name="Andreopoulos B."/>
            <person name="Barry K.W."/>
            <person name="Bonito G."/>
            <person name="Buee M."/>
            <person name="Carver A."/>
            <person name="Chen C."/>
            <person name="Cichocki N."/>
            <person name="Clum A."/>
            <person name="Culley D."/>
            <person name="Crous P.W."/>
            <person name="Fauchery L."/>
            <person name="Girlanda M."/>
            <person name="Hayes R."/>
            <person name="Keri Z."/>
            <person name="Labutti K."/>
            <person name="Lipzen A."/>
            <person name="Lombard V."/>
            <person name="Magnuson J."/>
            <person name="Maillard F."/>
            <person name="Morin E."/>
            <person name="Murat C."/>
            <person name="Nolan M."/>
            <person name="Ohm R."/>
            <person name="Pangilinan J."/>
            <person name="Pereira M."/>
            <person name="Perotto S."/>
            <person name="Peter M."/>
            <person name="Riley R."/>
            <person name="Sitrit Y."/>
            <person name="Stielow B."/>
            <person name="Szollosi G."/>
            <person name="Zifcakova L."/>
            <person name="Stursova M."/>
            <person name="Spatafora J.W."/>
            <person name="Tedersoo L."/>
            <person name="Vaario L.-M."/>
            <person name="Yamada A."/>
            <person name="Yan M."/>
            <person name="Wang P."/>
            <person name="Xu J."/>
            <person name="Bruns T."/>
            <person name="Baldrian P."/>
            <person name="Vilgalys R."/>
            <person name="Henrissat B."/>
            <person name="Grigoriev I.V."/>
            <person name="Hibbett D."/>
            <person name="Nagy L.G."/>
            <person name="Martin F.M."/>
        </authorList>
    </citation>
    <scope>NUCLEOTIDE SEQUENCE</scope>
    <source>
        <strain evidence="2">UH-Tt-Lm1</strain>
    </source>
</reference>
<evidence type="ECO:0008006" key="4">
    <source>
        <dbReference type="Google" id="ProtNLM"/>
    </source>
</evidence>
<dbReference type="OrthoDB" id="2745518at2759"/>
<accession>A0A9P6L7K7</accession>
<evidence type="ECO:0000256" key="1">
    <source>
        <dbReference type="SAM" id="MobiDB-lite"/>
    </source>
</evidence>
<organism evidence="2 3">
    <name type="scientific">Thelephora terrestris</name>
    <dbReference type="NCBI Taxonomy" id="56493"/>
    <lineage>
        <taxon>Eukaryota</taxon>
        <taxon>Fungi</taxon>
        <taxon>Dikarya</taxon>
        <taxon>Basidiomycota</taxon>
        <taxon>Agaricomycotina</taxon>
        <taxon>Agaricomycetes</taxon>
        <taxon>Thelephorales</taxon>
        <taxon>Thelephoraceae</taxon>
        <taxon>Thelephora</taxon>
    </lineage>
</organism>
<evidence type="ECO:0000313" key="3">
    <source>
        <dbReference type="Proteomes" id="UP000736335"/>
    </source>
</evidence>
<feature type="compositionally biased region" description="Acidic residues" evidence="1">
    <location>
        <begin position="182"/>
        <end position="228"/>
    </location>
</feature>
<feature type="region of interest" description="Disordered" evidence="1">
    <location>
        <begin position="166"/>
        <end position="231"/>
    </location>
</feature>
<dbReference type="Proteomes" id="UP000736335">
    <property type="component" value="Unassembled WGS sequence"/>
</dbReference>
<protein>
    <recommendedName>
        <fullName evidence="4">Aprataxin and PNK-like factor PBZ domain-containing protein</fullName>
    </recommendedName>
</protein>
<evidence type="ECO:0000313" key="2">
    <source>
        <dbReference type="EMBL" id="KAF9786111.1"/>
    </source>
</evidence>
<name>A0A9P6L7K7_9AGAM</name>
<sequence>MAPPLSSDILYCVLTSLPDFATLLSGILISKAFHQVFQAHPNSTLISVAATQIGPEVLPCAIRLAHFNRDEYLTSRAAYVRGFPSERMFTHTEASEVTPYVGALAKNDIIVRELELFFSTVCKDRASGTRSLLTPRESLRFRRAFYRWWLFVNLVTPCYLRSKEEARDTEGNEGFANADGGIDSDTDDDAYDDTDDGTDYDTEGDTEDDTEGDTDDETEGDTDNDDGADVNAQDVYIAESNDLRKGYLSEFSDDEVVEMWQVHNFMVFVSICIRNATSDPTMGDPLLLWHGPSAAAGVLRTLRTSDKPKAHFTEVLNWAFGYPDPIWPGFLEYLVLGARYDISKVKTNIWDPITGSYVFLDSRVEDSEECEECHATDLGPKLWSSSNWHLLPCAIVLNEILGHLPGTLAWNWLETQPLSTTPWSFAQFVDRHISPGTHDWSEGKVLCKECVLKLMGRHALRSLRELKAQNGPQLEDCWYGYKCRTQRKPDHAARLNHLCDPTRGE</sequence>
<keyword evidence="3" id="KW-1185">Reference proteome</keyword>
<gene>
    <name evidence="2" type="ORF">BJ322DRAFT_1058049</name>
</gene>